<evidence type="ECO:0000256" key="15">
    <source>
        <dbReference type="ARBA" id="ARBA00048694"/>
    </source>
</evidence>
<feature type="transmembrane region" description="Helical" evidence="17">
    <location>
        <begin position="352"/>
        <end position="372"/>
    </location>
</feature>
<dbReference type="GO" id="GO:0016887">
    <property type="term" value="F:ATP hydrolysis activity"/>
    <property type="evidence" value="ECO:0007669"/>
    <property type="project" value="InterPro"/>
</dbReference>
<evidence type="ECO:0000256" key="9">
    <source>
        <dbReference type="ARBA" id="ARBA00022840"/>
    </source>
</evidence>
<keyword evidence="14 17" id="KW-0472">Membrane</keyword>
<sequence>MDNAMTSQLPDDDGLPFDLHDDDPVQGNNFAFTPTQLHNLLTARSLPALRAFGGLLGLAAGLRTDLSAGLSVDETNLEGTVTFDEAVASGSLERPPVLSTASPPPSPSLLHNGLFEHRDNHYADRKRVFGDNRLPQIAQKSFFRLLWIAFNDKLIILLTISASISLAIGIYQSVDQSVGASRVEWVDGVTIVVAILVIIIASAATDWQKNYKFKKVNERKQQRDVTVVRSGKLQRISVHDVVVGDLLHLEAGDVVAVDGILVQASSLQMNESSISGEVDLVHKTMPNPLDTIHTARADPFILSGTTVARGVGYYLVTAVGVNSTYGRVLMSLRDDVKQTPLQVKLGRLGKQLIVIGAIAGSIFFLVLFIRYLVTLNGVTGGPSQKAEDFLHILILAVTVVVITVPEGLALNVTIALAFATKRMLRDNNLVRLIRSCEIMGNATSVCSDKTGTLTQNKMTVVVGRIGLESYFDDTDPVTPDPDSSMSRASTIKCDSAIDLAKSLSPESRRLIKDSIALNSTAFETDDSGSAPFMGSSTETSLLHFSRQHLGMSNLAEERANSPIVAILPFDSSRKWMAVLVKISEGRYRLLVKGAAEVVFEYCAFVISDPTFRAPIVRLSETDRISYRNTIEDYANRMLRPVAMAYRDFSEQDVFEGPEDDPDTINLEWLASGLTFIGAFGIRDPLRPEVVESVRQCQAAGVFVRMVTGDNFLTAKAIAAECGIYTAGGIAMDGPTFRDLTPEQLDAVIPRLQVLARSSPEDKLLLVTHLKRMNETVAVTGDGTNDGLALKAADVGFAMGIQGTEVAKEAASIILLDDNFASIVKALGWGRSVNDSVKKFCQFQFTINITAGIITVVSELVGDAIFTVVQLLWINLIMDIFASLGYATDHPSPDFLKRKPEPRNAPIISITMWKMILFQAVYQLTVVFVVHYAGWDLFNPDTEFEIEKLQTLVLNIYVWMQFFNQHNCRRVDNKLDIWYQGILRNPWFIGVQLITVAGQFIIVFRGGEAFDTTPLTGAQWGWSLLFGVLSIPLGALIRQIPDSLVQSLFNLISSSWFTIWRPLRAHLANLFSCFKRKKSDDKEEQQPEQEMGPVENILHMMHLASEPEDDETPMTQEQRDAMERSDQRRMQDTEKQKREIDLQGLVEAAKLGREYSGAILELHPKTLKDDPILRTSSGKNSTLPPSQDADFMKFVALNTAPRQPRVRRTAQRDQVRPAQQRQEQKSSWRHHFTWEGLLRSKRR</sequence>
<feature type="transmembrane region" description="Helical" evidence="17">
    <location>
        <begin position="906"/>
        <end position="928"/>
    </location>
</feature>
<dbReference type="Gene3D" id="3.40.1110.10">
    <property type="entry name" value="Calcium-transporting ATPase, cytoplasmic domain N"/>
    <property type="match status" value="1"/>
</dbReference>
<dbReference type="Pfam" id="PF00690">
    <property type="entry name" value="Cation_ATPase_N"/>
    <property type="match status" value="1"/>
</dbReference>
<comment type="subcellular location">
    <subcellularLocation>
        <location evidence="17">Membrane</location>
        <topology evidence="17">Multi-pass membrane protein</topology>
    </subcellularLocation>
    <subcellularLocation>
        <location evidence="1">Vacuole membrane</location>
        <topology evidence="1">Multi-pass membrane protein</topology>
    </subcellularLocation>
</comment>
<dbReference type="GO" id="GO:0005886">
    <property type="term" value="C:plasma membrane"/>
    <property type="evidence" value="ECO:0007669"/>
    <property type="project" value="TreeGrafter"/>
</dbReference>
<dbReference type="NCBIfam" id="TIGR01494">
    <property type="entry name" value="ATPase_P-type"/>
    <property type="match status" value="1"/>
</dbReference>
<comment type="catalytic activity">
    <reaction evidence="15 17">
        <text>Ca(2+)(in) + ATP + H2O = Ca(2+)(out) + ADP + phosphate + H(+)</text>
        <dbReference type="Rhea" id="RHEA:18105"/>
        <dbReference type="ChEBI" id="CHEBI:15377"/>
        <dbReference type="ChEBI" id="CHEBI:15378"/>
        <dbReference type="ChEBI" id="CHEBI:29108"/>
        <dbReference type="ChEBI" id="CHEBI:30616"/>
        <dbReference type="ChEBI" id="CHEBI:43474"/>
        <dbReference type="ChEBI" id="CHEBI:456216"/>
        <dbReference type="EC" id="7.2.2.10"/>
    </reaction>
</comment>
<organism evidence="22 23">
    <name type="scientific">Fusarium sarcochroum</name>
    <dbReference type="NCBI Taxonomy" id="1208366"/>
    <lineage>
        <taxon>Eukaryota</taxon>
        <taxon>Fungi</taxon>
        <taxon>Dikarya</taxon>
        <taxon>Ascomycota</taxon>
        <taxon>Pezizomycotina</taxon>
        <taxon>Sordariomycetes</taxon>
        <taxon>Hypocreomycetidae</taxon>
        <taxon>Hypocreales</taxon>
        <taxon>Nectriaceae</taxon>
        <taxon>Fusarium</taxon>
        <taxon>Fusarium lateritium species complex</taxon>
    </lineage>
</organism>
<evidence type="ECO:0000259" key="20">
    <source>
        <dbReference type="Pfam" id="PF00689"/>
    </source>
</evidence>
<dbReference type="PROSITE" id="PS00154">
    <property type="entry name" value="ATPASE_E1_E2"/>
    <property type="match status" value="1"/>
</dbReference>
<feature type="compositionally biased region" description="Basic and acidic residues" evidence="18">
    <location>
        <begin position="1116"/>
        <end position="1138"/>
    </location>
</feature>
<dbReference type="InterPro" id="IPR023298">
    <property type="entry name" value="ATPase_P-typ_TM_dom_sf"/>
</dbReference>
<dbReference type="OrthoDB" id="3352408at2759"/>
<keyword evidence="7 17" id="KW-0547">Nucleotide-binding</keyword>
<feature type="domain" description="Cation-transporting P-type ATPase N-terminal" evidence="21">
    <location>
        <begin position="120"/>
        <end position="165"/>
    </location>
</feature>
<dbReference type="SUPFAM" id="SSF81665">
    <property type="entry name" value="Calcium ATPase, transmembrane domain M"/>
    <property type="match status" value="1"/>
</dbReference>
<comment type="similarity">
    <text evidence="17">Belongs to the cation transport ATPase (P-type) (TC 3.A.3) family.</text>
</comment>
<dbReference type="EC" id="7.2.2.10" evidence="17"/>
<feature type="region of interest" description="Disordered" evidence="18">
    <location>
        <begin position="1105"/>
        <end position="1138"/>
    </location>
</feature>
<evidence type="ECO:0000256" key="7">
    <source>
        <dbReference type="ARBA" id="ARBA00022741"/>
    </source>
</evidence>
<dbReference type="GO" id="GO:0046872">
    <property type="term" value="F:metal ion binding"/>
    <property type="evidence" value="ECO:0007669"/>
    <property type="project" value="UniProtKB-KW"/>
</dbReference>
<feature type="transmembrane region" description="Helical" evidence="17">
    <location>
        <begin position="1018"/>
        <end position="1036"/>
    </location>
</feature>
<dbReference type="GO" id="GO:0005388">
    <property type="term" value="F:P-type calcium transporter activity"/>
    <property type="evidence" value="ECO:0007669"/>
    <property type="project" value="UniProtKB-EC"/>
</dbReference>
<dbReference type="EMBL" id="JABEXW010000287">
    <property type="protein sequence ID" value="KAF4966488.1"/>
    <property type="molecule type" value="Genomic_DNA"/>
</dbReference>
<dbReference type="InterPro" id="IPR023214">
    <property type="entry name" value="HAD_sf"/>
</dbReference>
<keyword evidence="12 17" id="KW-1133">Transmembrane helix</keyword>
<dbReference type="SFLD" id="SFLDF00027">
    <property type="entry name" value="p-type_atpase"/>
    <property type="match status" value="1"/>
</dbReference>
<evidence type="ECO:0000256" key="16">
    <source>
        <dbReference type="ARBA" id="ARBA00059328"/>
    </source>
</evidence>
<dbReference type="SUPFAM" id="SSF81653">
    <property type="entry name" value="Calcium ATPase, transduction domain A"/>
    <property type="match status" value="1"/>
</dbReference>
<keyword evidence="23" id="KW-1185">Reference proteome</keyword>
<proteinExistence type="inferred from homology"/>
<dbReference type="FunFam" id="2.70.150.10:FF:000028">
    <property type="entry name" value="Calcium-transporting ATPase"/>
    <property type="match status" value="1"/>
</dbReference>
<dbReference type="PANTHER" id="PTHR24093">
    <property type="entry name" value="CATION TRANSPORTING ATPASE"/>
    <property type="match status" value="1"/>
</dbReference>
<feature type="transmembrane region" description="Helical" evidence="17">
    <location>
        <begin position="986"/>
        <end position="1006"/>
    </location>
</feature>
<keyword evidence="13 17" id="KW-0406">Ion transport</keyword>
<dbReference type="SUPFAM" id="SSF56784">
    <property type="entry name" value="HAD-like"/>
    <property type="match status" value="1"/>
</dbReference>
<keyword evidence="11" id="KW-1278">Translocase</keyword>
<dbReference type="NCBIfam" id="TIGR01517">
    <property type="entry name" value="ATPase-IIB_Ca"/>
    <property type="match status" value="1"/>
</dbReference>
<keyword evidence="2 17" id="KW-0813">Transport</keyword>
<dbReference type="Pfam" id="PF08282">
    <property type="entry name" value="Hydrolase_3"/>
    <property type="match status" value="1"/>
</dbReference>
<feature type="domain" description="P-type ATPase A" evidence="19">
    <location>
        <begin position="221"/>
        <end position="330"/>
    </location>
</feature>
<keyword evidence="4 17" id="KW-0109">Calcium transport</keyword>
<dbReference type="GO" id="GO:0005524">
    <property type="term" value="F:ATP binding"/>
    <property type="evidence" value="ECO:0007669"/>
    <property type="project" value="UniProtKB-KW"/>
</dbReference>
<evidence type="ECO:0000256" key="4">
    <source>
        <dbReference type="ARBA" id="ARBA00022568"/>
    </source>
</evidence>
<dbReference type="InterPro" id="IPR008250">
    <property type="entry name" value="ATPase_P-typ_transduc_dom_A_sf"/>
</dbReference>
<dbReference type="GO" id="GO:0005774">
    <property type="term" value="C:vacuolar membrane"/>
    <property type="evidence" value="ECO:0007669"/>
    <property type="project" value="UniProtKB-SubCell"/>
</dbReference>
<comment type="function">
    <text evidence="16">This magnesium-dependent enzyme catalyzes the hydrolysis of ATP coupled with the transport of calcium. Transports the calcium to the vacuole and participates in the control of the cytosolic free calcium.</text>
</comment>
<dbReference type="GO" id="GO:0006874">
    <property type="term" value="P:intracellular calcium ion homeostasis"/>
    <property type="evidence" value="ECO:0007669"/>
    <property type="project" value="TreeGrafter"/>
</dbReference>
<evidence type="ECO:0000259" key="21">
    <source>
        <dbReference type="Pfam" id="PF00690"/>
    </source>
</evidence>
<feature type="region of interest" description="Disordered" evidence="18">
    <location>
        <begin position="1197"/>
        <end position="1228"/>
    </location>
</feature>
<dbReference type="InterPro" id="IPR023299">
    <property type="entry name" value="ATPase_P-typ_cyto_dom_N"/>
</dbReference>
<evidence type="ECO:0000256" key="18">
    <source>
        <dbReference type="SAM" id="MobiDB-lite"/>
    </source>
</evidence>
<accession>A0A8H4TYV4</accession>
<dbReference type="InterPro" id="IPR044492">
    <property type="entry name" value="P_typ_ATPase_HD_dom"/>
</dbReference>
<dbReference type="AlphaFoldDB" id="A0A8H4TYV4"/>
<dbReference type="SUPFAM" id="SSF81660">
    <property type="entry name" value="Metal cation-transporting ATPase, ATP-binding domain N"/>
    <property type="match status" value="1"/>
</dbReference>
<keyword evidence="9 17" id="KW-0067">ATP-binding</keyword>
<comment type="caution">
    <text evidence="17">Lacks conserved residue(s) required for the propagation of feature annotation.</text>
</comment>
<evidence type="ECO:0000256" key="1">
    <source>
        <dbReference type="ARBA" id="ARBA00004128"/>
    </source>
</evidence>
<evidence type="ECO:0000256" key="13">
    <source>
        <dbReference type="ARBA" id="ARBA00023065"/>
    </source>
</evidence>
<evidence type="ECO:0000256" key="11">
    <source>
        <dbReference type="ARBA" id="ARBA00022967"/>
    </source>
</evidence>
<evidence type="ECO:0000256" key="5">
    <source>
        <dbReference type="ARBA" id="ARBA00022692"/>
    </source>
</evidence>
<evidence type="ECO:0000313" key="22">
    <source>
        <dbReference type="EMBL" id="KAF4966488.1"/>
    </source>
</evidence>
<evidence type="ECO:0000313" key="23">
    <source>
        <dbReference type="Proteomes" id="UP000622797"/>
    </source>
</evidence>
<evidence type="ECO:0000256" key="3">
    <source>
        <dbReference type="ARBA" id="ARBA00022554"/>
    </source>
</evidence>
<reference evidence="22" key="1">
    <citation type="journal article" date="2020" name="BMC Genomics">
        <title>Correction to: Identification and distribution of gene clusters required for synthesis of sphingolipid metabolism inhibitors in diverse species of the filamentous fungus Fusarium.</title>
        <authorList>
            <person name="Kim H.S."/>
            <person name="Lohmar J.M."/>
            <person name="Busman M."/>
            <person name="Brown D.W."/>
            <person name="Naumann T.A."/>
            <person name="Divon H.H."/>
            <person name="Lysoe E."/>
            <person name="Uhlig S."/>
            <person name="Proctor R.H."/>
        </authorList>
    </citation>
    <scope>NUCLEOTIDE SEQUENCE</scope>
    <source>
        <strain evidence="22">NRRL 20472</strain>
    </source>
</reference>
<dbReference type="Gene3D" id="2.70.150.10">
    <property type="entry name" value="Calcium-transporting ATPase, cytoplasmic transduction domain A"/>
    <property type="match status" value="1"/>
</dbReference>
<evidence type="ECO:0000256" key="14">
    <source>
        <dbReference type="ARBA" id="ARBA00023136"/>
    </source>
</evidence>
<keyword evidence="3" id="KW-0926">Vacuole</keyword>
<gene>
    <name evidence="22" type="ORF">FSARC_5829</name>
</gene>
<evidence type="ECO:0000259" key="19">
    <source>
        <dbReference type="Pfam" id="PF00122"/>
    </source>
</evidence>
<feature type="transmembrane region" description="Helical" evidence="17">
    <location>
        <begin position="185"/>
        <end position="205"/>
    </location>
</feature>
<dbReference type="InterPro" id="IPR059000">
    <property type="entry name" value="ATPase_P-type_domA"/>
</dbReference>
<keyword evidence="5 17" id="KW-0812">Transmembrane</keyword>
<dbReference type="PRINTS" id="PR00119">
    <property type="entry name" value="CATATPASE"/>
</dbReference>
<feature type="transmembrane region" description="Helical" evidence="17">
    <location>
        <begin position="392"/>
        <end position="419"/>
    </location>
</feature>
<evidence type="ECO:0000256" key="2">
    <source>
        <dbReference type="ARBA" id="ARBA00022448"/>
    </source>
</evidence>
<dbReference type="InterPro" id="IPR006068">
    <property type="entry name" value="ATPase_P-typ_cation-transptr_C"/>
</dbReference>
<dbReference type="FunFam" id="3.40.50.1000:FF:000018">
    <property type="entry name" value="Calcium-transporting ATPase"/>
    <property type="match status" value="1"/>
</dbReference>
<name>A0A8H4TYV4_9HYPO</name>
<dbReference type="InterPro" id="IPR018303">
    <property type="entry name" value="ATPase_P-typ_P_site"/>
</dbReference>
<comment type="caution">
    <text evidence="22">The sequence shown here is derived from an EMBL/GenBank/DDBJ whole genome shotgun (WGS) entry which is preliminary data.</text>
</comment>
<comment type="function">
    <text evidence="17">Catalyzes the hydrolysis of ATP coupled with the transport of calcium.</text>
</comment>
<evidence type="ECO:0000256" key="10">
    <source>
        <dbReference type="ARBA" id="ARBA00022842"/>
    </source>
</evidence>
<dbReference type="SFLD" id="SFLDG00002">
    <property type="entry name" value="C1.7:_P-type_atpase_like"/>
    <property type="match status" value="1"/>
</dbReference>
<dbReference type="Pfam" id="PF13246">
    <property type="entry name" value="Cation_ATPase"/>
    <property type="match status" value="1"/>
</dbReference>
<keyword evidence="6" id="KW-0479">Metal-binding</keyword>
<dbReference type="Gene3D" id="3.40.50.1000">
    <property type="entry name" value="HAD superfamily/HAD-like"/>
    <property type="match status" value="1"/>
</dbReference>
<evidence type="ECO:0000256" key="6">
    <source>
        <dbReference type="ARBA" id="ARBA00022723"/>
    </source>
</evidence>
<protein>
    <recommendedName>
        <fullName evidence="17">Calcium-transporting ATPase</fullName>
        <ecNumber evidence="17">7.2.2.10</ecNumber>
    </recommendedName>
</protein>
<feature type="transmembrane region" description="Helical" evidence="17">
    <location>
        <begin position="154"/>
        <end position="173"/>
    </location>
</feature>
<dbReference type="PRINTS" id="PR00120">
    <property type="entry name" value="HATPASE"/>
</dbReference>
<reference evidence="22" key="2">
    <citation type="submission" date="2020-05" db="EMBL/GenBank/DDBJ databases">
        <authorList>
            <person name="Kim H.-S."/>
            <person name="Proctor R.H."/>
            <person name="Brown D.W."/>
        </authorList>
    </citation>
    <scope>NUCLEOTIDE SEQUENCE</scope>
    <source>
        <strain evidence="22">NRRL 20472</strain>
    </source>
</reference>
<dbReference type="InterPro" id="IPR004014">
    <property type="entry name" value="ATPase_P-typ_cation-transptr_N"/>
</dbReference>
<evidence type="ECO:0000256" key="17">
    <source>
        <dbReference type="RuleBase" id="RU361146"/>
    </source>
</evidence>
<evidence type="ECO:0000256" key="8">
    <source>
        <dbReference type="ARBA" id="ARBA00022837"/>
    </source>
</evidence>
<dbReference type="Pfam" id="PF00122">
    <property type="entry name" value="E1-E2_ATPase"/>
    <property type="match status" value="1"/>
</dbReference>
<dbReference type="InterPro" id="IPR036412">
    <property type="entry name" value="HAD-like_sf"/>
</dbReference>
<dbReference type="InterPro" id="IPR006408">
    <property type="entry name" value="P-type_ATPase_IIB"/>
</dbReference>
<feature type="transmembrane region" description="Helical" evidence="17">
    <location>
        <begin position="863"/>
        <end position="885"/>
    </location>
</feature>
<dbReference type="Gene3D" id="1.20.1110.10">
    <property type="entry name" value="Calcium-transporting ATPase, transmembrane domain"/>
    <property type="match status" value="1"/>
</dbReference>
<keyword evidence="8 17" id="KW-0106">Calcium</keyword>
<dbReference type="InterPro" id="IPR001757">
    <property type="entry name" value="P_typ_ATPase"/>
</dbReference>
<dbReference type="Proteomes" id="UP000622797">
    <property type="component" value="Unassembled WGS sequence"/>
</dbReference>
<dbReference type="Pfam" id="PF00689">
    <property type="entry name" value="Cation_ATPase_C"/>
    <property type="match status" value="1"/>
</dbReference>
<dbReference type="SFLD" id="SFLDS00003">
    <property type="entry name" value="Haloacid_Dehalogenase"/>
    <property type="match status" value="1"/>
</dbReference>
<evidence type="ECO:0000256" key="12">
    <source>
        <dbReference type="ARBA" id="ARBA00022989"/>
    </source>
</evidence>
<feature type="domain" description="Cation-transporting P-type ATPase C-terminal" evidence="20">
    <location>
        <begin position="864"/>
        <end position="1038"/>
    </location>
</feature>
<keyword evidence="10" id="KW-0460">Magnesium</keyword>
<dbReference type="PANTHER" id="PTHR24093:SF369">
    <property type="entry name" value="CALCIUM-TRANSPORTING ATPASE"/>
    <property type="match status" value="1"/>
</dbReference>